<dbReference type="SUPFAM" id="SSF54211">
    <property type="entry name" value="Ribosomal protein S5 domain 2-like"/>
    <property type="match status" value="1"/>
</dbReference>
<name>A0A0G1VHH6_9BACT</name>
<keyword evidence="3 6" id="KW-0687">Ribonucleoprotein</keyword>
<accession>A0A0G1VHH6</accession>
<dbReference type="PANTHER" id="PTHR48277:SF1">
    <property type="entry name" value="MITOCHONDRIAL RIBOSOMAL PROTEIN S5"/>
    <property type="match status" value="1"/>
</dbReference>
<dbReference type="InterPro" id="IPR000851">
    <property type="entry name" value="Ribosomal_uS5"/>
</dbReference>
<dbReference type="InterPro" id="IPR005324">
    <property type="entry name" value="Ribosomal_uS5_C"/>
</dbReference>
<dbReference type="SUPFAM" id="SSF54768">
    <property type="entry name" value="dsRNA-binding domain-like"/>
    <property type="match status" value="1"/>
</dbReference>
<gene>
    <name evidence="9" type="ORF">UY40_C0005G0051</name>
</gene>
<dbReference type="EMBL" id="LCPW01000005">
    <property type="protein sequence ID" value="KKW05993.1"/>
    <property type="molecule type" value="Genomic_DNA"/>
</dbReference>
<dbReference type="Gene3D" id="3.30.230.10">
    <property type="match status" value="1"/>
</dbReference>
<keyword evidence="2 6" id="KW-0689">Ribosomal protein</keyword>
<dbReference type="InterPro" id="IPR020568">
    <property type="entry name" value="Ribosomal_Su5_D2-typ_SF"/>
</dbReference>
<dbReference type="GO" id="GO:1990904">
    <property type="term" value="C:ribonucleoprotein complex"/>
    <property type="evidence" value="ECO:0007669"/>
    <property type="project" value="UniProtKB-UniRule"/>
</dbReference>
<dbReference type="AlphaFoldDB" id="A0A0G1VHH6"/>
<evidence type="ECO:0000313" key="10">
    <source>
        <dbReference type="Proteomes" id="UP000034119"/>
    </source>
</evidence>
<evidence type="ECO:0000256" key="7">
    <source>
        <dbReference type="RuleBase" id="RU003823"/>
    </source>
</evidence>
<evidence type="ECO:0000256" key="3">
    <source>
        <dbReference type="ARBA" id="ARBA00023274"/>
    </source>
</evidence>
<dbReference type="Gene3D" id="3.30.160.20">
    <property type="match status" value="1"/>
</dbReference>
<comment type="caution">
    <text evidence="9">The sequence shown here is derived from an EMBL/GenBank/DDBJ whole genome shotgun (WGS) entry which is preliminary data.</text>
</comment>
<dbReference type="GO" id="GO:0006412">
    <property type="term" value="P:translation"/>
    <property type="evidence" value="ECO:0007669"/>
    <property type="project" value="InterPro"/>
</dbReference>
<dbReference type="FunFam" id="3.30.230.10:FF:000002">
    <property type="entry name" value="30S ribosomal protein S5"/>
    <property type="match status" value="1"/>
</dbReference>
<evidence type="ECO:0000256" key="6">
    <source>
        <dbReference type="PROSITE-ProRule" id="PRU00268"/>
    </source>
</evidence>
<evidence type="ECO:0000256" key="4">
    <source>
        <dbReference type="ARBA" id="ARBA00035255"/>
    </source>
</evidence>
<dbReference type="Proteomes" id="UP000034119">
    <property type="component" value="Unassembled WGS sequence"/>
</dbReference>
<dbReference type="InterPro" id="IPR014721">
    <property type="entry name" value="Ribsml_uS5_D2-typ_fold_subgr"/>
</dbReference>
<evidence type="ECO:0000259" key="8">
    <source>
        <dbReference type="PROSITE" id="PS50881"/>
    </source>
</evidence>
<dbReference type="PANTHER" id="PTHR48277">
    <property type="entry name" value="MITOCHONDRIAL RIBOSOMAL PROTEIN S5"/>
    <property type="match status" value="1"/>
</dbReference>
<proteinExistence type="inferred from homology"/>
<dbReference type="GO" id="GO:0003723">
    <property type="term" value="F:RNA binding"/>
    <property type="evidence" value="ECO:0007669"/>
    <property type="project" value="InterPro"/>
</dbReference>
<dbReference type="Pfam" id="PF00333">
    <property type="entry name" value="Ribosomal_S5"/>
    <property type="match status" value="1"/>
</dbReference>
<evidence type="ECO:0000256" key="5">
    <source>
        <dbReference type="ARBA" id="ARBA00035519"/>
    </source>
</evidence>
<evidence type="ECO:0000256" key="1">
    <source>
        <dbReference type="ARBA" id="ARBA00008945"/>
    </source>
</evidence>
<evidence type="ECO:0000256" key="2">
    <source>
        <dbReference type="ARBA" id="ARBA00022980"/>
    </source>
</evidence>
<evidence type="ECO:0000313" key="9">
    <source>
        <dbReference type="EMBL" id="KKW05993.1"/>
    </source>
</evidence>
<comment type="similarity">
    <text evidence="1 7">Belongs to the universal ribosomal protein uS5 family.</text>
</comment>
<dbReference type="InterPro" id="IPR013810">
    <property type="entry name" value="Ribosomal_uS5_N"/>
</dbReference>
<dbReference type="Pfam" id="PF03719">
    <property type="entry name" value="Ribosomal_S5_C"/>
    <property type="match status" value="1"/>
</dbReference>
<dbReference type="GO" id="GO:0003735">
    <property type="term" value="F:structural constituent of ribosome"/>
    <property type="evidence" value="ECO:0007669"/>
    <property type="project" value="UniProtKB-UniRule"/>
</dbReference>
<dbReference type="PROSITE" id="PS50881">
    <property type="entry name" value="S5_DSRBD"/>
    <property type="match status" value="1"/>
</dbReference>
<dbReference type="GO" id="GO:0005737">
    <property type="term" value="C:cytoplasm"/>
    <property type="evidence" value="ECO:0007669"/>
    <property type="project" value="UniProtKB-ARBA"/>
</dbReference>
<protein>
    <recommendedName>
        <fullName evidence="4">Small ribosomal subunit protein uS5</fullName>
    </recommendedName>
    <alternativeName>
        <fullName evidence="5">30S ribosomal protein S5</fullName>
    </alternativeName>
</protein>
<organism evidence="9 10">
    <name type="scientific">candidate division CPR1 bacterium GW2011_GWC1_49_13</name>
    <dbReference type="NCBI Taxonomy" id="1618342"/>
    <lineage>
        <taxon>Bacteria</taxon>
        <taxon>candidate division CPR1</taxon>
    </lineage>
</organism>
<sequence>MEYRRTLQPNLGGLEDKVLSVNRIAKKIKGGDKIGFASLVAVGDKKGKVGLGYGKAADLRSAIEKAQKAAKKSTFQVPLKGPTIARRLTVRLGAAEILFKPAPRGAGLIAGGVVRDILDLVGVRDVSAKILGTKNALNNAKATMKALKMLAEEGKAKDGTK</sequence>
<feature type="domain" description="S5 DRBM" evidence="8">
    <location>
        <begin position="14"/>
        <end position="77"/>
    </location>
</feature>
<dbReference type="GO" id="GO:0005840">
    <property type="term" value="C:ribosome"/>
    <property type="evidence" value="ECO:0007669"/>
    <property type="project" value="UniProtKB-KW"/>
</dbReference>
<dbReference type="STRING" id="1618342.UY40_C0005G0051"/>
<reference evidence="9 10" key="1">
    <citation type="journal article" date="2015" name="Nature">
        <title>rRNA introns, odd ribosomes, and small enigmatic genomes across a large radiation of phyla.</title>
        <authorList>
            <person name="Brown C.T."/>
            <person name="Hug L.A."/>
            <person name="Thomas B.C."/>
            <person name="Sharon I."/>
            <person name="Castelle C.J."/>
            <person name="Singh A."/>
            <person name="Wilkins M.J."/>
            <person name="Williams K.H."/>
            <person name="Banfield J.F."/>
        </authorList>
    </citation>
    <scope>NUCLEOTIDE SEQUENCE [LARGE SCALE GENOMIC DNA]</scope>
</reference>